<dbReference type="GO" id="GO:0070611">
    <property type="term" value="F:histone H3R2 methyltransferase activity"/>
    <property type="evidence" value="ECO:0007669"/>
    <property type="project" value="TreeGrafter"/>
</dbReference>
<keyword evidence="9" id="KW-1185">Reference proteome</keyword>
<dbReference type="PANTHER" id="PTHR11006">
    <property type="entry name" value="PROTEIN ARGININE N-METHYLTRANSFERASE"/>
    <property type="match status" value="1"/>
</dbReference>
<organism evidence="8 9">
    <name type="scientific">Volvox africanus</name>
    <dbReference type="NCBI Taxonomy" id="51714"/>
    <lineage>
        <taxon>Eukaryota</taxon>
        <taxon>Viridiplantae</taxon>
        <taxon>Chlorophyta</taxon>
        <taxon>core chlorophytes</taxon>
        <taxon>Chlorophyceae</taxon>
        <taxon>CS clade</taxon>
        <taxon>Chlamydomonadales</taxon>
        <taxon>Volvocaceae</taxon>
        <taxon>Volvox</taxon>
    </lineage>
</organism>
<evidence type="ECO:0000256" key="1">
    <source>
        <dbReference type="ARBA" id="ARBA00011925"/>
    </source>
</evidence>
<feature type="region of interest" description="Disordered" evidence="7">
    <location>
        <begin position="863"/>
        <end position="884"/>
    </location>
</feature>
<dbReference type="InterPro" id="IPR011990">
    <property type="entry name" value="TPR-like_helical_dom_sf"/>
</dbReference>
<evidence type="ECO:0000256" key="3">
    <source>
        <dbReference type="ARBA" id="ARBA00023015"/>
    </source>
</evidence>
<keyword evidence="6" id="KW-0802">TPR repeat</keyword>
<protein>
    <recommendedName>
        <fullName evidence="1">type I protein arginine methyltransferase</fullName>
        <ecNumber evidence="1">2.1.1.319</ecNumber>
    </recommendedName>
</protein>
<feature type="region of interest" description="Disordered" evidence="7">
    <location>
        <begin position="495"/>
        <end position="549"/>
    </location>
</feature>
<dbReference type="Gene3D" id="3.40.50.150">
    <property type="entry name" value="Vaccinia Virus protein VP39"/>
    <property type="match status" value="1"/>
</dbReference>
<keyword evidence="4" id="KW-0804">Transcription</keyword>
<evidence type="ECO:0000256" key="7">
    <source>
        <dbReference type="SAM" id="MobiDB-lite"/>
    </source>
</evidence>
<evidence type="ECO:0000313" key="8">
    <source>
        <dbReference type="EMBL" id="GIL48462.1"/>
    </source>
</evidence>
<gene>
    <name evidence="8" type="ORF">Vafri_4979</name>
</gene>
<name>A0A8J4AZN0_9CHLO</name>
<feature type="region of interest" description="Disordered" evidence="7">
    <location>
        <begin position="940"/>
        <end position="974"/>
    </location>
</feature>
<proteinExistence type="predicted"/>
<dbReference type="SUPFAM" id="SSF53335">
    <property type="entry name" value="S-adenosyl-L-methionine-dependent methyltransferases"/>
    <property type="match status" value="1"/>
</dbReference>
<keyword evidence="2" id="KW-0949">S-adenosyl-L-methionine</keyword>
<dbReference type="InterPro" id="IPR025799">
    <property type="entry name" value="Arg_MeTrfase"/>
</dbReference>
<feature type="compositionally biased region" description="Basic and acidic residues" evidence="7">
    <location>
        <begin position="963"/>
        <end position="974"/>
    </location>
</feature>
<feature type="repeat" description="TPR" evidence="6">
    <location>
        <begin position="43"/>
        <end position="76"/>
    </location>
</feature>
<evidence type="ECO:0000256" key="4">
    <source>
        <dbReference type="ARBA" id="ARBA00023163"/>
    </source>
</evidence>
<dbReference type="SUPFAM" id="SSF48452">
    <property type="entry name" value="TPR-like"/>
    <property type="match status" value="1"/>
</dbReference>
<comment type="caution">
    <text evidence="8">The sequence shown here is derived from an EMBL/GenBank/DDBJ whole genome shotgun (WGS) entry which is preliminary data.</text>
</comment>
<reference evidence="8" key="1">
    <citation type="journal article" date="2021" name="Proc. Natl. Acad. Sci. U.S.A.">
        <title>Three genomes in the algal genus Volvox reveal the fate of a haploid sex-determining region after a transition to homothallism.</title>
        <authorList>
            <person name="Yamamoto K."/>
            <person name="Hamaji T."/>
            <person name="Kawai-Toyooka H."/>
            <person name="Matsuzaki R."/>
            <person name="Takahashi F."/>
            <person name="Nishimura Y."/>
            <person name="Kawachi M."/>
            <person name="Noguchi H."/>
            <person name="Minakuchi Y."/>
            <person name="Umen J.G."/>
            <person name="Toyoda A."/>
            <person name="Nozaki H."/>
        </authorList>
    </citation>
    <scope>NUCLEOTIDE SEQUENCE</scope>
    <source>
        <strain evidence="8">NIES-3780</strain>
    </source>
</reference>
<keyword evidence="3" id="KW-0805">Transcription regulation</keyword>
<dbReference type="PROSITE" id="PS50005">
    <property type="entry name" value="TPR"/>
    <property type="match status" value="1"/>
</dbReference>
<dbReference type="Proteomes" id="UP000747399">
    <property type="component" value="Unassembled WGS sequence"/>
</dbReference>
<comment type="catalytic activity">
    <reaction evidence="5">
        <text>L-arginyl-[protein] + 2 S-adenosyl-L-methionine = N(omega),N(omega)-dimethyl-L-arginyl-[protein] + 2 S-adenosyl-L-homocysteine + 2 H(+)</text>
        <dbReference type="Rhea" id="RHEA:48096"/>
        <dbReference type="Rhea" id="RHEA-COMP:10532"/>
        <dbReference type="Rhea" id="RHEA-COMP:11991"/>
        <dbReference type="ChEBI" id="CHEBI:15378"/>
        <dbReference type="ChEBI" id="CHEBI:29965"/>
        <dbReference type="ChEBI" id="CHEBI:57856"/>
        <dbReference type="ChEBI" id="CHEBI:59789"/>
        <dbReference type="ChEBI" id="CHEBI:61897"/>
        <dbReference type="EC" id="2.1.1.319"/>
    </reaction>
</comment>
<evidence type="ECO:0000256" key="2">
    <source>
        <dbReference type="ARBA" id="ARBA00022691"/>
    </source>
</evidence>
<dbReference type="PANTHER" id="PTHR11006:SF10">
    <property type="entry name" value="HISTONE-ARGININE METHYLTRANSFERASE CARMER-RELATED"/>
    <property type="match status" value="1"/>
</dbReference>
<feature type="non-terminal residue" evidence="8">
    <location>
        <position position="1"/>
    </location>
</feature>
<dbReference type="Gene3D" id="1.25.40.10">
    <property type="entry name" value="Tetratricopeptide repeat domain"/>
    <property type="match status" value="1"/>
</dbReference>
<dbReference type="AlphaFoldDB" id="A0A8J4AZN0"/>
<dbReference type="Gene3D" id="2.70.160.11">
    <property type="entry name" value="Hnrnp arginine n-methyltransferase1"/>
    <property type="match status" value="1"/>
</dbReference>
<dbReference type="CDD" id="cd02440">
    <property type="entry name" value="AdoMet_MTases"/>
    <property type="match status" value="1"/>
</dbReference>
<feature type="compositionally biased region" description="Acidic residues" evidence="7">
    <location>
        <begin position="942"/>
        <end position="953"/>
    </location>
</feature>
<sequence length="974" mass="103408">MNITNDDALDVMVSIGRKALERGKVDQALTILSGVVTKAPKHALAWFSLGRAHLAKGSRDSAAMCYHRTVSLAANQRGVPNNLQALARDNMVLIGEKVLPPGWLTTMQDPKIADLWGTALDGLAAAAAAAAAATRERQHPLHAVVAGGIGPQILVLQALLTAHAAAVSETTSAVDRDAPPATVMWVQPDELSRTLAAQMAAAAGVPNTKLCIVNGWNATADGTSAAAAAEGTAGVAARRPPPADVLVAAGLCTSRLALQDWVTALTEARPLLSPTALLCPRTIRLVGALVASDDLIAMNEVRLDWMAEDAGGLQYGPANELLWRPARSMQVSGLRYSLMSEPFLLLPEFHTQELLVHPEQLFTQPEAAATAAATAAVVATGSSDADADVARSGGRKRHDVIAVPSSSGRVDCVVCWTEYELAPGVWLSYAPHEIQGRTDSPALSPHIWQRVQYLSARPRVEAGEPVVLQVTLATDGGDLRVEYDEDVTAARRLNGGKVHSKCQHESDADGEELQRLPPGEPLLPLEDSSEGSRDGQDEEEEQDSAGNGGTAVVSRVAAATAAATAMAGSGLILPYHMSMLNDRQRTRCYVRGIRGAVDEARAQHPDQELVVLDVGAGTGLLSLVAARAGADCVVGCERELVLAVTANALTAANDLSDRVSIVQVHSKDLRVAPELPASPLLREPLQEAAASSAAAEAPDQASERCLGGPYHLPHKAHLVVHEIFGTDPLSEHILPSMAQVQEILAAPDAVYLPSAFRIVAALAHSQLLQERIREVRPPVELPAGPAASTAEVARLRKVLPAAAAAVLQPWAPWKAEVDLLRVPDLFILSEPVEVCCVRLDTNPLPRAFRAAATALPLRRPTPVSELFRRRGPDDDDLSLPPLPPPAAVGPVTSATCIVYWFEADCGIGGWLSTQPGSSCTYYGHWVQNVQFLEEPLPLLPLQEEEAEEREEEVQAQPSVGFKESSKGDGSRRSR</sequence>
<evidence type="ECO:0000313" key="9">
    <source>
        <dbReference type="Proteomes" id="UP000747399"/>
    </source>
</evidence>
<dbReference type="GO" id="GO:0035242">
    <property type="term" value="F:protein-arginine omega-N asymmetric methyltransferase activity"/>
    <property type="evidence" value="ECO:0007669"/>
    <property type="project" value="UniProtKB-EC"/>
</dbReference>
<dbReference type="EMBL" id="BNCO01000005">
    <property type="protein sequence ID" value="GIL48462.1"/>
    <property type="molecule type" value="Genomic_DNA"/>
</dbReference>
<accession>A0A8J4AZN0</accession>
<dbReference type="InterPro" id="IPR019734">
    <property type="entry name" value="TPR_rpt"/>
</dbReference>
<evidence type="ECO:0000256" key="6">
    <source>
        <dbReference type="PROSITE-ProRule" id="PRU00339"/>
    </source>
</evidence>
<dbReference type="EC" id="2.1.1.319" evidence="1"/>
<dbReference type="InterPro" id="IPR029063">
    <property type="entry name" value="SAM-dependent_MTases_sf"/>
</dbReference>
<evidence type="ECO:0000256" key="5">
    <source>
        <dbReference type="ARBA" id="ARBA00049086"/>
    </source>
</evidence>